<dbReference type="SUPFAM" id="SSF57302">
    <property type="entry name" value="Snake toxin-like"/>
    <property type="match status" value="1"/>
</dbReference>
<dbReference type="Proteomes" id="UP001159427">
    <property type="component" value="Unassembled WGS sequence"/>
</dbReference>
<sequence length="113" mass="12728">IFLIGAALYCHICYSEKSWEDCSAENEQIYSCPPFSTVCYTTHRVSSHNGSEIHHYQKGCGELDFCNGEECVRHGQWCKVNCCNTNACNKSTFVTANYMMCPLIGLLTAVHLF</sequence>
<reference evidence="2 3" key="1">
    <citation type="submission" date="2022-05" db="EMBL/GenBank/DDBJ databases">
        <authorList>
            <consortium name="Genoscope - CEA"/>
            <person name="William W."/>
        </authorList>
    </citation>
    <scope>NUCLEOTIDE SEQUENCE [LARGE SCALE GENOMIC DNA]</scope>
</reference>
<organism evidence="2 3">
    <name type="scientific">Porites evermanni</name>
    <dbReference type="NCBI Taxonomy" id="104178"/>
    <lineage>
        <taxon>Eukaryota</taxon>
        <taxon>Metazoa</taxon>
        <taxon>Cnidaria</taxon>
        <taxon>Anthozoa</taxon>
        <taxon>Hexacorallia</taxon>
        <taxon>Scleractinia</taxon>
        <taxon>Fungiina</taxon>
        <taxon>Poritidae</taxon>
        <taxon>Porites</taxon>
    </lineage>
</organism>
<dbReference type="CDD" id="cd00117">
    <property type="entry name" value="TFP"/>
    <property type="match status" value="1"/>
</dbReference>
<dbReference type="InterPro" id="IPR016054">
    <property type="entry name" value="LY6_UPA_recep-like"/>
</dbReference>
<keyword evidence="3" id="KW-1185">Reference proteome</keyword>
<feature type="domain" description="UPAR/Ly6" evidence="1">
    <location>
        <begin position="7"/>
        <end position="90"/>
    </location>
</feature>
<dbReference type="Pfam" id="PF00021">
    <property type="entry name" value="UPAR_LY6"/>
    <property type="match status" value="1"/>
</dbReference>
<protein>
    <recommendedName>
        <fullName evidence="1">UPAR/Ly6 domain-containing protein</fullName>
    </recommendedName>
</protein>
<gene>
    <name evidence="2" type="ORF">PEVE_00038469</name>
</gene>
<proteinExistence type="predicted"/>
<comment type="caution">
    <text evidence="2">The sequence shown here is derived from an EMBL/GenBank/DDBJ whole genome shotgun (WGS) entry which is preliminary data.</text>
</comment>
<feature type="non-terminal residue" evidence="2">
    <location>
        <position position="1"/>
    </location>
</feature>
<dbReference type="InterPro" id="IPR045860">
    <property type="entry name" value="Snake_toxin-like_sf"/>
</dbReference>
<evidence type="ECO:0000313" key="3">
    <source>
        <dbReference type="Proteomes" id="UP001159427"/>
    </source>
</evidence>
<evidence type="ECO:0000313" key="2">
    <source>
        <dbReference type="EMBL" id="CAH3030744.1"/>
    </source>
</evidence>
<dbReference type="Gene3D" id="2.10.60.10">
    <property type="entry name" value="CD59"/>
    <property type="match status" value="1"/>
</dbReference>
<name>A0ABN8MPY0_9CNID</name>
<evidence type="ECO:0000259" key="1">
    <source>
        <dbReference type="Pfam" id="PF00021"/>
    </source>
</evidence>
<accession>A0ABN8MPY0</accession>
<dbReference type="EMBL" id="CALNXI010000653">
    <property type="protein sequence ID" value="CAH3030744.1"/>
    <property type="molecule type" value="Genomic_DNA"/>
</dbReference>